<dbReference type="SUPFAM" id="SSF90123">
    <property type="entry name" value="ABC transporter transmembrane region"/>
    <property type="match status" value="1"/>
</dbReference>
<dbReference type="EMBL" id="FOXW01000001">
    <property type="protein sequence ID" value="SFP97194.1"/>
    <property type="molecule type" value="Genomic_DNA"/>
</dbReference>
<evidence type="ECO:0000256" key="1">
    <source>
        <dbReference type="ARBA" id="ARBA00004651"/>
    </source>
</evidence>
<keyword evidence="7 8" id="KW-0472">Membrane</keyword>
<evidence type="ECO:0000256" key="5">
    <source>
        <dbReference type="ARBA" id="ARBA00022840"/>
    </source>
</evidence>
<dbReference type="InterPro" id="IPR003593">
    <property type="entry name" value="AAA+_ATPase"/>
</dbReference>
<keyword evidence="4" id="KW-0547">Nucleotide-binding</keyword>
<dbReference type="PROSITE" id="PS50893">
    <property type="entry name" value="ABC_TRANSPORTER_2"/>
    <property type="match status" value="1"/>
</dbReference>
<keyword evidence="12" id="KW-1185">Reference proteome</keyword>
<dbReference type="GO" id="GO:0016887">
    <property type="term" value="F:ATP hydrolysis activity"/>
    <property type="evidence" value="ECO:0007669"/>
    <property type="project" value="InterPro"/>
</dbReference>
<dbReference type="GO" id="GO:0005524">
    <property type="term" value="F:ATP binding"/>
    <property type="evidence" value="ECO:0007669"/>
    <property type="project" value="UniProtKB-KW"/>
</dbReference>
<evidence type="ECO:0000256" key="6">
    <source>
        <dbReference type="ARBA" id="ARBA00022989"/>
    </source>
</evidence>
<dbReference type="Pfam" id="PF00664">
    <property type="entry name" value="ABC_membrane"/>
    <property type="match status" value="1"/>
</dbReference>
<name>A0A1I5UPH4_9LACT</name>
<feature type="transmembrane region" description="Helical" evidence="8">
    <location>
        <begin position="150"/>
        <end position="169"/>
    </location>
</feature>
<organism evidence="11 12">
    <name type="scientific">Desemzia incerta</name>
    <dbReference type="NCBI Taxonomy" id="82801"/>
    <lineage>
        <taxon>Bacteria</taxon>
        <taxon>Bacillati</taxon>
        <taxon>Bacillota</taxon>
        <taxon>Bacilli</taxon>
        <taxon>Lactobacillales</taxon>
        <taxon>Carnobacteriaceae</taxon>
        <taxon>Desemzia</taxon>
    </lineage>
</organism>
<evidence type="ECO:0000313" key="11">
    <source>
        <dbReference type="EMBL" id="SFP97194.1"/>
    </source>
</evidence>
<dbReference type="InterPro" id="IPR036640">
    <property type="entry name" value="ABC1_TM_sf"/>
</dbReference>
<evidence type="ECO:0000256" key="4">
    <source>
        <dbReference type="ARBA" id="ARBA00022741"/>
    </source>
</evidence>
<feature type="transmembrane region" description="Helical" evidence="8">
    <location>
        <begin position="72"/>
        <end position="90"/>
    </location>
</feature>
<comment type="subcellular location">
    <subcellularLocation>
        <location evidence="1">Cell membrane</location>
        <topology evidence="1">Multi-pass membrane protein</topology>
    </subcellularLocation>
</comment>
<feature type="domain" description="ABC transporter" evidence="9">
    <location>
        <begin position="351"/>
        <end position="585"/>
    </location>
</feature>
<gene>
    <name evidence="11" type="ORF">SAMN04488506_0118</name>
</gene>
<dbReference type="AlphaFoldDB" id="A0A1I5UPH4"/>
<dbReference type="RefSeq" id="WP_092479601.1">
    <property type="nucleotide sequence ID" value="NZ_FOXW01000001.1"/>
</dbReference>
<feature type="transmembrane region" description="Helical" evidence="8">
    <location>
        <begin position="255"/>
        <end position="276"/>
    </location>
</feature>
<dbReference type="Gene3D" id="1.20.1560.10">
    <property type="entry name" value="ABC transporter type 1, transmembrane domain"/>
    <property type="match status" value="1"/>
</dbReference>
<dbReference type="InterPro" id="IPR011527">
    <property type="entry name" value="ABC1_TM_dom"/>
</dbReference>
<evidence type="ECO:0000259" key="9">
    <source>
        <dbReference type="PROSITE" id="PS50893"/>
    </source>
</evidence>
<dbReference type="SMART" id="SM00382">
    <property type="entry name" value="AAA"/>
    <property type="match status" value="1"/>
</dbReference>
<accession>A0A1I5UPH4</accession>
<evidence type="ECO:0000313" key="12">
    <source>
        <dbReference type="Proteomes" id="UP000199136"/>
    </source>
</evidence>
<feature type="domain" description="ABC transmembrane type-1" evidence="10">
    <location>
        <begin position="38"/>
        <end position="317"/>
    </location>
</feature>
<dbReference type="Gene3D" id="3.40.50.300">
    <property type="entry name" value="P-loop containing nucleotide triphosphate hydrolases"/>
    <property type="match status" value="1"/>
</dbReference>
<feature type="transmembrane region" description="Helical" evidence="8">
    <location>
        <begin position="175"/>
        <end position="193"/>
    </location>
</feature>
<evidence type="ECO:0000256" key="3">
    <source>
        <dbReference type="ARBA" id="ARBA00022692"/>
    </source>
</evidence>
<keyword evidence="2" id="KW-0813">Transport</keyword>
<dbReference type="CDD" id="cd18545">
    <property type="entry name" value="ABC_6TM_YknV_like"/>
    <property type="match status" value="1"/>
</dbReference>
<dbReference type="SUPFAM" id="SSF52540">
    <property type="entry name" value="P-loop containing nucleoside triphosphate hydrolases"/>
    <property type="match status" value="1"/>
</dbReference>
<dbReference type="GO" id="GO:0005886">
    <property type="term" value="C:plasma membrane"/>
    <property type="evidence" value="ECO:0007669"/>
    <property type="project" value="UniProtKB-SubCell"/>
</dbReference>
<reference evidence="11 12" key="1">
    <citation type="submission" date="2016-10" db="EMBL/GenBank/DDBJ databases">
        <authorList>
            <person name="de Groot N.N."/>
        </authorList>
    </citation>
    <scope>NUCLEOTIDE SEQUENCE [LARGE SCALE GENOMIC DNA]</scope>
    <source>
        <strain evidence="11 12">DSM 20581</strain>
    </source>
</reference>
<proteinExistence type="predicted"/>
<dbReference type="PROSITE" id="PS00211">
    <property type="entry name" value="ABC_TRANSPORTER_1"/>
    <property type="match status" value="1"/>
</dbReference>
<dbReference type="InterPro" id="IPR039421">
    <property type="entry name" value="Type_1_exporter"/>
</dbReference>
<evidence type="ECO:0000256" key="8">
    <source>
        <dbReference type="SAM" id="Phobius"/>
    </source>
</evidence>
<keyword evidence="3 8" id="KW-0812">Transmembrane</keyword>
<feature type="transmembrane region" description="Helical" evidence="8">
    <location>
        <begin position="282"/>
        <end position="302"/>
    </location>
</feature>
<dbReference type="STRING" id="82801.SAMN04488506_0118"/>
<dbReference type="Proteomes" id="UP000199136">
    <property type="component" value="Unassembled WGS sequence"/>
</dbReference>
<dbReference type="PANTHER" id="PTHR24221">
    <property type="entry name" value="ATP-BINDING CASSETTE SUB-FAMILY B"/>
    <property type="match status" value="1"/>
</dbReference>
<dbReference type="PANTHER" id="PTHR24221:SF436">
    <property type="entry name" value="LMO0107 PROTEIN"/>
    <property type="match status" value="1"/>
</dbReference>
<feature type="transmembrane region" description="Helical" evidence="8">
    <location>
        <begin position="38"/>
        <end position="60"/>
    </location>
</feature>
<evidence type="ECO:0000256" key="7">
    <source>
        <dbReference type="ARBA" id="ARBA00023136"/>
    </source>
</evidence>
<sequence>MAQNRLEEEQQLGTKFNTENYTRIAKYLLPYKSSIAKIFGVIIFSNIVLVLGPFLTSVVIDETIPNQDATQLLWITIIYTLATILNGAAIRYRLYNIPLLGQNVLRDMRYDLFTHLQRLSFSFYDSRPHGKILTRVVNYINTLSDLLSNGVINVLSDILSILVTLVFMFSLDVTLTLYSFILLPILFVITLVIKNKQRIAYDELSAEQANLNAYIHESIAGIKTTQSYTREGMNYEIFSQFSDNQRKAWMRAVRVQFLLGPIVQNIATITIAFIYFAGISGLGVNVSTGILIAFVGYVNNFWNPIINLGNFYNSLVSGSVYLERIFELMDIEPSVKDSEDAFEMPPVKGDVEFRDVTFGYKEGQTIFEELNFHVKPGETIALVGPTGAGKSTITNLISRFYDVQKGSILIDGIDIRDVTLDSLRNQVGVMLQDTFIFSGTILENIRYGKLDATHEEIVEAAKIVRADEFISGMKHGYRTIVQERGSTLSAGQRQLISFARTLLADPKVLILDEATSSIDTQTEVLLQEGLDRLLEGRTAFIVAHRLSTIRNSDRIFYIGDKKILESGSHEELMQQKGLYYQLYRTQSELLKKV</sequence>
<protein>
    <submittedName>
        <fullName evidence="11">ATP-binding cassette, subfamily B</fullName>
    </submittedName>
</protein>
<keyword evidence="6 8" id="KW-1133">Transmembrane helix</keyword>
<dbReference type="InterPro" id="IPR017871">
    <property type="entry name" value="ABC_transporter-like_CS"/>
</dbReference>
<keyword evidence="5 11" id="KW-0067">ATP-binding</keyword>
<dbReference type="OrthoDB" id="9770415at2"/>
<dbReference type="Pfam" id="PF00005">
    <property type="entry name" value="ABC_tran"/>
    <property type="match status" value="1"/>
</dbReference>
<dbReference type="FunFam" id="3.40.50.300:FF:000287">
    <property type="entry name" value="Multidrug ABC transporter ATP-binding protein"/>
    <property type="match status" value="1"/>
</dbReference>
<evidence type="ECO:0000259" key="10">
    <source>
        <dbReference type="PROSITE" id="PS50929"/>
    </source>
</evidence>
<dbReference type="GO" id="GO:0140359">
    <property type="term" value="F:ABC-type transporter activity"/>
    <property type="evidence" value="ECO:0007669"/>
    <property type="project" value="InterPro"/>
</dbReference>
<dbReference type="PROSITE" id="PS50929">
    <property type="entry name" value="ABC_TM1F"/>
    <property type="match status" value="1"/>
</dbReference>
<evidence type="ECO:0000256" key="2">
    <source>
        <dbReference type="ARBA" id="ARBA00022448"/>
    </source>
</evidence>
<dbReference type="InterPro" id="IPR003439">
    <property type="entry name" value="ABC_transporter-like_ATP-bd"/>
</dbReference>
<dbReference type="InterPro" id="IPR027417">
    <property type="entry name" value="P-loop_NTPase"/>
</dbReference>